<reference evidence="13" key="2">
    <citation type="journal article" date="2024" name="Plant">
        <title>Genomic evolution and insights into agronomic trait innovations of Sesamum species.</title>
        <authorList>
            <person name="Miao H."/>
            <person name="Wang L."/>
            <person name="Qu L."/>
            <person name="Liu H."/>
            <person name="Sun Y."/>
            <person name="Le M."/>
            <person name="Wang Q."/>
            <person name="Wei S."/>
            <person name="Zheng Y."/>
            <person name="Lin W."/>
            <person name="Duan Y."/>
            <person name="Cao H."/>
            <person name="Xiong S."/>
            <person name="Wang X."/>
            <person name="Wei L."/>
            <person name="Li C."/>
            <person name="Ma Q."/>
            <person name="Ju M."/>
            <person name="Zhao R."/>
            <person name="Li G."/>
            <person name="Mu C."/>
            <person name="Tian Q."/>
            <person name="Mei H."/>
            <person name="Zhang T."/>
            <person name="Gao T."/>
            <person name="Zhang H."/>
        </authorList>
    </citation>
    <scope>NUCLEOTIDE SEQUENCE</scope>
    <source>
        <strain evidence="13">G02</strain>
    </source>
</reference>
<dbReference type="GO" id="GO:0106245">
    <property type="term" value="F:L-serine-phosphatidylethanolamine phosphatidyltransferase activity"/>
    <property type="evidence" value="ECO:0007669"/>
    <property type="project" value="InterPro"/>
</dbReference>
<evidence type="ECO:0000256" key="6">
    <source>
        <dbReference type="ARBA" id="ARBA00022824"/>
    </source>
</evidence>
<comment type="catalytic activity">
    <reaction evidence="12">
        <text>a CDP-1,2-diacyl-sn-glycerol + L-serine = a 1,2-diacyl-sn-glycero-3-phospho-L-serine + CMP + H(+)</text>
        <dbReference type="Rhea" id="RHEA:16913"/>
        <dbReference type="ChEBI" id="CHEBI:15378"/>
        <dbReference type="ChEBI" id="CHEBI:33384"/>
        <dbReference type="ChEBI" id="CHEBI:57262"/>
        <dbReference type="ChEBI" id="CHEBI:58332"/>
        <dbReference type="ChEBI" id="CHEBI:60377"/>
        <dbReference type="EC" id="2.7.8.8"/>
    </reaction>
</comment>
<comment type="function">
    <text evidence="12">Catalyzes a base-exchange reaction in which the polar head group of phosphatidylethanolamine (PE) is replaced by L-serine.</text>
</comment>
<feature type="transmembrane region" description="Helical" evidence="12">
    <location>
        <begin position="39"/>
        <end position="57"/>
    </location>
</feature>
<organism evidence="13">
    <name type="scientific">Sesamum radiatum</name>
    <name type="common">Black benniseed</name>
    <dbReference type="NCBI Taxonomy" id="300843"/>
    <lineage>
        <taxon>Eukaryota</taxon>
        <taxon>Viridiplantae</taxon>
        <taxon>Streptophyta</taxon>
        <taxon>Embryophyta</taxon>
        <taxon>Tracheophyta</taxon>
        <taxon>Spermatophyta</taxon>
        <taxon>Magnoliopsida</taxon>
        <taxon>eudicotyledons</taxon>
        <taxon>Gunneridae</taxon>
        <taxon>Pentapetalae</taxon>
        <taxon>asterids</taxon>
        <taxon>lamiids</taxon>
        <taxon>Lamiales</taxon>
        <taxon>Pedaliaceae</taxon>
        <taxon>Sesamum</taxon>
    </lineage>
</organism>
<evidence type="ECO:0000256" key="3">
    <source>
        <dbReference type="ARBA" id="ARBA00022516"/>
    </source>
</evidence>
<feature type="transmembrane region" description="Helical" evidence="12">
    <location>
        <begin position="106"/>
        <end position="126"/>
    </location>
</feature>
<keyword evidence="3 12" id="KW-0444">Lipid biosynthesis</keyword>
<protein>
    <recommendedName>
        <fullName evidence="12">CDP-diacylglycerol--serine O-phosphatidyltransferase</fullName>
        <ecNumber evidence="12">2.7.8.8</ecNumber>
    </recommendedName>
    <alternativeName>
        <fullName evidence="12">Phosphatidylserine synthase</fullName>
    </alternativeName>
</protein>
<keyword evidence="5 12" id="KW-0812">Transmembrane</keyword>
<evidence type="ECO:0000256" key="1">
    <source>
        <dbReference type="ARBA" id="ARBA00004477"/>
    </source>
</evidence>
<evidence type="ECO:0000256" key="9">
    <source>
        <dbReference type="ARBA" id="ARBA00023136"/>
    </source>
</evidence>
<evidence type="ECO:0000256" key="8">
    <source>
        <dbReference type="ARBA" id="ARBA00023098"/>
    </source>
</evidence>
<dbReference type="AlphaFoldDB" id="A0AAW2JSQ4"/>
<evidence type="ECO:0000256" key="12">
    <source>
        <dbReference type="RuleBase" id="RU368094"/>
    </source>
</evidence>
<comment type="pathway">
    <text evidence="12">Phospholipid metabolism; phosphatidylethanolamine biosynthesis; phosphatidylethanolamine from CDP-diacylglycerol: step 1/2.</text>
</comment>
<accession>A0AAW2JSQ4</accession>
<keyword evidence="4 12" id="KW-0808">Transferase</keyword>
<evidence type="ECO:0000256" key="5">
    <source>
        <dbReference type="ARBA" id="ARBA00022692"/>
    </source>
</evidence>
<comment type="subcellular location">
    <subcellularLocation>
        <location evidence="1 12">Endoplasmic reticulum membrane</location>
        <topology evidence="1 12">Multi-pass membrane protein</topology>
    </subcellularLocation>
</comment>
<dbReference type="PANTHER" id="PTHR15362">
    <property type="entry name" value="PHOSPHATIDYLINOSITOL SYNTHASE"/>
    <property type="match status" value="1"/>
</dbReference>
<dbReference type="PANTHER" id="PTHR15362:SF7">
    <property type="entry name" value="PHOSPHATIDYLSERINE SYNTHASE 2"/>
    <property type="match status" value="1"/>
</dbReference>
<evidence type="ECO:0000256" key="10">
    <source>
        <dbReference type="ARBA" id="ARBA00023209"/>
    </source>
</evidence>
<feature type="transmembrane region" description="Helical" evidence="12">
    <location>
        <begin position="78"/>
        <end position="100"/>
    </location>
</feature>
<sequence length="313" mass="36375">MEHNGHRRARRKDRVAYQNGDLSTSSSEDELDPWTAWAYRPRTITLLLIGACFLVWSSGALDPERSSESDLVSSVKRGVWAMVAVFLAYCLLQAPSTVLIRPHPAIWRVVHGMAVIYLVALTFLLFQERDDARQFMKLLHPDLGVGKAFGPFTYSINNAELPERSYGADCRIYVPENPRSRFKNVYETLFDEFVVAHILGWWGKAIMIRNQPLLWVLSIGFELMELTFRHMLPNFNECWWDSIILDILICNWFGIWAGMRTVRYFDGRTYEWVGISRQPNIMSKMPNDLDSFYFLPFPMAECSCSLRYLKVYN</sequence>
<dbReference type="EC" id="2.7.8.8" evidence="12"/>
<comment type="caution">
    <text evidence="13">The sequence shown here is derived from an EMBL/GenBank/DDBJ whole genome shotgun (WGS) entry which is preliminary data.</text>
</comment>
<keyword evidence="11 12" id="KW-1208">Phospholipid metabolism</keyword>
<keyword evidence="10 12" id="KW-0594">Phospholipid biosynthesis</keyword>
<keyword evidence="9 12" id="KW-0472">Membrane</keyword>
<comment type="similarity">
    <text evidence="12">Belongs to the CDP-alcohol phosphatidyltransferase class-I family.</text>
</comment>
<evidence type="ECO:0000256" key="2">
    <source>
        <dbReference type="ARBA" id="ARBA00005189"/>
    </source>
</evidence>
<comment type="pathway">
    <text evidence="2">Lipid metabolism.</text>
</comment>
<dbReference type="GO" id="GO:0003882">
    <property type="term" value="F:CDP-diacylglycerol-serine O-phosphatidyltransferase activity"/>
    <property type="evidence" value="ECO:0007669"/>
    <property type="project" value="UniProtKB-UniRule"/>
</dbReference>
<comment type="caution">
    <text evidence="12">Lacks conserved residue(s) required for the propagation of feature annotation.</text>
</comment>
<evidence type="ECO:0000256" key="11">
    <source>
        <dbReference type="ARBA" id="ARBA00023264"/>
    </source>
</evidence>
<keyword evidence="6 12" id="KW-0256">Endoplasmic reticulum</keyword>
<dbReference type="InterPro" id="IPR004277">
    <property type="entry name" value="PSS"/>
</dbReference>
<name>A0AAW2JSQ4_SESRA</name>
<reference evidence="13" key="1">
    <citation type="submission" date="2020-06" db="EMBL/GenBank/DDBJ databases">
        <authorList>
            <person name="Li T."/>
            <person name="Hu X."/>
            <person name="Zhang T."/>
            <person name="Song X."/>
            <person name="Zhang H."/>
            <person name="Dai N."/>
            <person name="Sheng W."/>
            <person name="Hou X."/>
            <person name="Wei L."/>
        </authorList>
    </citation>
    <scope>NUCLEOTIDE SEQUENCE</scope>
    <source>
        <strain evidence="13">G02</strain>
        <tissue evidence="13">Leaf</tissue>
    </source>
</reference>
<dbReference type="Pfam" id="PF03034">
    <property type="entry name" value="PSS"/>
    <property type="match status" value="1"/>
</dbReference>
<keyword evidence="7 12" id="KW-1133">Transmembrane helix</keyword>
<dbReference type="EMBL" id="JACGWJ010000032">
    <property type="protein sequence ID" value="KAL0296680.1"/>
    <property type="molecule type" value="Genomic_DNA"/>
</dbReference>
<dbReference type="GO" id="GO:0006659">
    <property type="term" value="P:phosphatidylserine biosynthetic process"/>
    <property type="evidence" value="ECO:0007669"/>
    <property type="project" value="UniProtKB-UniRule"/>
</dbReference>
<proteinExistence type="inferred from homology"/>
<evidence type="ECO:0000256" key="7">
    <source>
        <dbReference type="ARBA" id="ARBA00022989"/>
    </source>
</evidence>
<evidence type="ECO:0000313" key="13">
    <source>
        <dbReference type="EMBL" id="KAL0296680.1"/>
    </source>
</evidence>
<evidence type="ECO:0000256" key="4">
    <source>
        <dbReference type="ARBA" id="ARBA00022679"/>
    </source>
</evidence>
<dbReference type="GO" id="GO:0005789">
    <property type="term" value="C:endoplasmic reticulum membrane"/>
    <property type="evidence" value="ECO:0007669"/>
    <property type="project" value="UniProtKB-SubCell"/>
</dbReference>
<keyword evidence="8 12" id="KW-0443">Lipid metabolism</keyword>
<gene>
    <name evidence="13" type="ORF">Sradi_6720100</name>
</gene>